<evidence type="ECO:0000313" key="2">
    <source>
        <dbReference type="Proteomes" id="UP000639772"/>
    </source>
</evidence>
<comment type="caution">
    <text evidence="1">The sequence shown here is derived from an EMBL/GenBank/DDBJ whole genome shotgun (WGS) entry which is preliminary data.</text>
</comment>
<gene>
    <name evidence="1" type="ORF">HPP92_027115</name>
</gene>
<dbReference type="EMBL" id="JADCNM010000162">
    <property type="protein sequence ID" value="KAG0449683.1"/>
    <property type="molecule type" value="Genomic_DNA"/>
</dbReference>
<sequence length="99" mass="11174">MVVLTPKSIGHHQPVMPRMHVLVQNSVDVHVSVPHVLPRVNHHHRHREPPPGHGPIQKNCGVTRYPWFGFGFGAELEGEAGDHKLEKLLKKNPLDNIEL</sequence>
<dbReference type="Proteomes" id="UP000639772">
    <property type="component" value="Unassembled WGS sequence"/>
</dbReference>
<accession>A0A835PBY3</accession>
<dbReference type="AlphaFoldDB" id="A0A835PBY3"/>
<proteinExistence type="predicted"/>
<organism evidence="1 2">
    <name type="scientific">Vanilla planifolia</name>
    <name type="common">Vanilla</name>
    <dbReference type="NCBI Taxonomy" id="51239"/>
    <lineage>
        <taxon>Eukaryota</taxon>
        <taxon>Viridiplantae</taxon>
        <taxon>Streptophyta</taxon>
        <taxon>Embryophyta</taxon>
        <taxon>Tracheophyta</taxon>
        <taxon>Spermatophyta</taxon>
        <taxon>Magnoliopsida</taxon>
        <taxon>Liliopsida</taxon>
        <taxon>Asparagales</taxon>
        <taxon>Orchidaceae</taxon>
        <taxon>Vanilloideae</taxon>
        <taxon>Vanilleae</taxon>
        <taxon>Vanilla</taxon>
    </lineage>
</organism>
<reference evidence="1 2" key="1">
    <citation type="journal article" date="2020" name="Nat. Food">
        <title>A phased Vanilla planifolia genome enables genetic improvement of flavour and production.</title>
        <authorList>
            <person name="Hasing T."/>
            <person name="Tang H."/>
            <person name="Brym M."/>
            <person name="Khazi F."/>
            <person name="Huang T."/>
            <person name="Chambers A.H."/>
        </authorList>
    </citation>
    <scope>NUCLEOTIDE SEQUENCE [LARGE SCALE GENOMIC DNA]</scope>
    <source>
        <tissue evidence="1">Leaf</tissue>
    </source>
</reference>
<name>A0A835PBY3_VANPL</name>
<protein>
    <submittedName>
        <fullName evidence="1">Uncharacterized protein</fullName>
    </submittedName>
</protein>
<evidence type="ECO:0000313" key="1">
    <source>
        <dbReference type="EMBL" id="KAG0449683.1"/>
    </source>
</evidence>